<dbReference type="Proteomes" id="UP001154282">
    <property type="component" value="Unassembled WGS sequence"/>
</dbReference>
<gene>
    <name evidence="1" type="ORF">LITE_LOCUS19270</name>
</gene>
<protein>
    <submittedName>
        <fullName evidence="1">Uncharacterized protein</fullName>
    </submittedName>
</protein>
<evidence type="ECO:0000313" key="2">
    <source>
        <dbReference type="Proteomes" id="UP001154282"/>
    </source>
</evidence>
<comment type="caution">
    <text evidence="1">The sequence shown here is derived from an EMBL/GenBank/DDBJ whole genome shotgun (WGS) entry which is preliminary data.</text>
</comment>
<organism evidence="1 2">
    <name type="scientific">Linum tenue</name>
    <dbReference type="NCBI Taxonomy" id="586396"/>
    <lineage>
        <taxon>Eukaryota</taxon>
        <taxon>Viridiplantae</taxon>
        <taxon>Streptophyta</taxon>
        <taxon>Embryophyta</taxon>
        <taxon>Tracheophyta</taxon>
        <taxon>Spermatophyta</taxon>
        <taxon>Magnoliopsida</taxon>
        <taxon>eudicotyledons</taxon>
        <taxon>Gunneridae</taxon>
        <taxon>Pentapetalae</taxon>
        <taxon>rosids</taxon>
        <taxon>fabids</taxon>
        <taxon>Malpighiales</taxon>
        <taxon>Linaceae</taxon>
        <taxon>Linum</taxon>
    </lineage>
</organism>
<dbReference type="AlphaFoldDB" id="A0AAV0KM41"/>
<sequence length="30" mass="3594">MSTEDGLVEEWCMNYWRFQRLCGGVLQGVW</sequence>
<reference evidence="1" key="1">
    <citation type="submission" date="2022-08" db="EMBL/GenBank/DDBJ databases">
        <authorList>
            <person name="Gutierrez-Valencia J."/>
        </authorList>
    </citation>
    <scope>NUCLEOTIDE SEQUENCE</scope>
</reference>
<dbReference type="EMBL" id="CAMGYJ010000005">
    <property type="protein sequence ID" value="CAI0422793.1"/>
    <property type="molecule type" value="Genomic_DNA"/>
</dbReference>
<keyword evidence="2" id="KW-1185">Reference proteome</keyword>
<accession>A0AAV0KM41</accession>
<name>A0AAV0KM41_9ROSI</name>
<evidence type="ECO:0000313" key="1">
    <source>
        <dbReference type="EMBL" id="CAI0422793.1"/>
    </source>
</evidence>
<proteinExistence type="predicted"/>